<evidence type="ECO:0000313" key="1">
    <source>
        <dbReference type="EMBL" id="MFC4373352.1"/>
    </source>
</evidence>
<reference evidence="2" key="1">
    <citation type="journal article" date="2019" name="Int. J. Syst. Evol. Microbiol.">
        <title>The Global Catalogue of Microorganisms (GCM) 10K type strain sequencing project: providing services to taxonomists for standard genome sequencing and annotation.</title>
        <authorList>
            <consortium name="The Broad Institute Genomics Platform"/>
            <consortium name="The Broad Institute Genome Sequencing Center for Infectious Disease"/>
            <person name="Wu L."/>
            <person name="Ma J."/>
        </authorList>
    </citation>
    <scope>NUCLEOTIDE SEQUENCE [LARGE SCALE GENOMIC DNA]</scope>
    <source>
        <strain evidence="2">IBRC-M 10490</strain>
    </source>
</reference>
<name>A0ABV8VEU5_9NOCA</name>
<dbReference type="RefSeq" id="WP_378556056.1">
    <property type="nucleotide sequence ID" value="NZ_JBHSDL010000005.1"/>
</dbReference>
<proteinExistence type="predicted"/>
<keyword evidence="2" id="KW-1185">Reference proteome</keyword>
<gene>
    <name evidence="1" type="ORF">ACFO5K_04505</name>
</gene>
<dbReference type="Proteomes" id="UP001595844">
    <property type="component" value="Unassembled WGS sequence"/>
</dbReference>
<comment type="caution">
    <text evidence="1">The sequence shown here is derived from an EMBL/GenBank/DDBJ whole genome shotgun (WGS) entry which is preliminary data.</text>
</comment>
<accession>A0ABV8VEU5</accession>
<organism evidence="1 2">
    <name type="scientific">Nocardia halotolerans</name>
    <dbReference type="NCBI Taxonomy" id="1755878"/>
    <lineage>
        <taxon>Bacteria</taxon>
        <taxon>Bacillati</taxon>
        <taxon>Actinomycetota</taxon>
        <taxon>Actinomycetes</taxon>
        <taxon>Mycobacteriales</taxon>
        <taxon>Nocardiaceae</taxon>
        <taxon>Nocardia</taxon>
    </lineage>
</organism>
<protein>
    <submittedName>
        <fullName evidence="1">Uncharacterized protein</fullName>
    </submittedName>
</protein>
<dbReference type="EMBL" id="JBHSDL010000005">
    <property type="protein sequence ID" value="MFC4373352.1"/>
    <property type="molecule type" value="Genomic_DNA"/>
</dbReference>
<sequence length="55" mass="5862">MENTSETVSATVRAAADVIADVLNIDSFADEVDAELAPLYPEVAHAYAHFTAEIP</sequence>
<evidence type="ECO:0000313" key="2">
    <source>
        <dbReference type="Proteomes" id="UP001595844"/>
    </source>
</evidence>